<feature type="domain" description="NADH:ubiquinone oxidoreductase intermediate-associated protein 30" evidence="2">
    <location>
        <begin position="486"/>
        <end position="600"/>
    </location>
</feature>
<dbReference type="RefSeq" id="WP_006974332.1">
    <property type="nucleotide sequence ID" value="NZ_ABCS01000063.1"/>
</dbReference>
<dbReference type="PANTHER" id="PTHR43135:SF3">
    <property type="entry name" value="ALPHA-D-RIBOSE 1-METHYLPHOSPHONATE 5-TRIPHOSPHATE DIPHOSPHATASE"/>
    <property type="match status" value="1"/>
</dbReference>
<dbReference type="OrthoDB" id="9782972at2"/>
<dbReference type="GO" id="GO:0016810">
    <property type="term" value="F:hydrolase activity, acting on carbon-nitrogen (but not peptide) bonds"/>
    <property type="evidence" value="ECO:0007669"/>
    <property type="project" value="InterPro"/>
</dbReference>
<dbReference type="InterPro" id="IPR011059">
    <property type="entry name" value="Metal-dep_hydrolase_composite"/>
</dbReference>
<dbReference type="Gene3D" id="2.60.120.430">
    <property type="entry name" value="Galactose-binding lectin"/>
    <property type="match status" value="1"/>
</dbReference>
<comment type="caution">
    <text evidence="3">The sequence shown here is derived from an EMBL/GenBank/DDBJ whole genome shotgun (WGS) entry which is preliminary data.</text>
</comment>
<dbReference type="PANTHER" id="PTHR43135">
    <property type="entry name" value="ALPHA-D-RIBOSE 1-METHYLPHOSPHONATE 5-TRIPHOSPHATE DIPHOSPHATASE"/>
    <property type="match status" value="1"/>
</dbReference>
<evidence type="ECO:0000313" key="4">
    <source>
        <dbReference type="Proteomes" id="UP000005801"/>
    </source>
</evidence>
<dbReference type="Gene3D" id="1.20.58.520">
    <property type="entry name" value="Amidohydrolase"/>
    <property type="match status" value="1"/>
</dbReference>
<dbReference type="Gene3D" id="3.30.110.90">
    <property type="entry name" value="Amidohydrolase"/>
    <property type="match status" value="1"/>
</dbReference>
<dbReference type="InterPro" id="IPR013857">
    <property type="entry name" value="NADH-UbQ_OxRdtase-assoc_prot30"/>
</dbReference>
<gene>
    <name evidence="3" type="ORF">PPSIR1_23334</name>
</gene>
<dbReference type="Pfam" id="PF01979">
    <property type="entry name" value="Amidohydro_1"/>
    <property type="match status" value="1"/>
</dbReference>
<organism evidence="3 4">
    <name type="scientific">Plesiocystis pacifica SIR-1</name>
    <dbReference type="NCBI Taxonomy" id="391625"/>
    <lineage>
        <taxon>Bacteria</taxon>
        <taxon>Pseudomonadati</taxon>
        <taxon>Myxococcota</taxon>
        <taxon>Polyangia</taxon>
        <taxon>Nannocystales</taxon>
        <taxon>Nannocystaceae</taxon>
        <taxon>Plesiocystis</taxon>
    </lineage>
</organism>
<dbReference type="AlphaFoldDB" id="A6GC91"/>
<dbReference type="InterPro" id="IPR008979">
    <property type="entry name" value="Galactose-bd-like_sf"/>
</dbReference>
<accession>A6GC91</accession>
<dbReference type="EMBL" id="ABCS01000063">
    <property type="protein sequence ID" value="EDM76540.1"/>
    <property type="molecule type" value="Genomic_DNA"/>
</dbReference>
<evidence type="ECO:0000313" key="3">
    <source>
        <dbReference type="EMBL" id="EDM76540.1"/>
    </source>
</evidence>
<dbReference type="SUPFAM" id="SSF51338">
    <property type="entry name" value="Composite domain of metallo-dependent hydrolases"/>
    <property type="match status" value="1"/>
</dbReference>
<dbReference type="PROSITE" id="PS51257">
    <property type="entry name" value="PROKAR_LIPOPROTEIN"/>
    <property type="match status" value="1"/>
</dbReference>
<evidence type="ECO:0000259" key="2">
    <source>
        <dbReference type="Pfam" id="PF08547"/>
    </source>
</evidence>
<feature type="domain" description="Amidohydrolase-related" evidence="1">
    <location>
        <begin position="96"/>
        <end position="436"/>
    </location>
</feature>
<protein>
    <submittedName>
        <fullName evidence="3">Secreted metal-dependent hydrolase, amidohydrolase family protein</fullName>
    </submittedName>
</protein>
<name>A6GC91_9BACT</name>
<dbReference type="Gene3D" id="2.30.40.10">
    <property type="entry name" value="Urease, subunit C, domain 1"/>
    <property type="match status" value="1"/>
</dbReference>
<dbReference type="SUPFAM" id="SSF49785">
    <property type="entry name" value="Galactose-binding domain-like"/>
    <property type="match status" value="1"/>
</dbReference>
<dbReference type="InterPro" id="IPR051781">
    <property type="entry name" value="Metallo-dep_Hydrolase"/>
</dbReference>
<reference evidence="3 4" key="1">
    <citation type="submission" date="2007-06" db="EMBL/GenBank/DDBJ databases">
        <authorList>
            <person name="Shimkets L."/>
            <person name="Ferriera S."/>
            <person name="Johnson J."/>
            <person name="Kravitz S."/>
            <person name="Beeson K."/>
            <person name="Sutton G."/>
            <person name="Rogers Y.-H."/>
            <person name="Friedman R."/>
            <person name="Frazier M."/>
            <person name="Venter J.C."/>
        </authorList>
    </citation>
    <scope>NUCLEOTIDE SEQUENCE [LARGE SCALE GENOMIC DNA]</scope>
    <source>
        <strain evidence="3 4">SIR-1</strain>
    </source>
</reference>
<dbReference type="InterPro" id="IPR032466">
    <property type="entry name" value="Metal_Hydrolase"/>
</dbReference>
<proteinExistence type="predicted"/>
<dbReference type="Proteomes" id="UP000005801">
    <property type="component" value="Unassembled WGS sequence"/>
</dbReference>
<dbReference type="STRING" id="391625.PPSIR1_23334"/>
<dbReference type="InterPro" id="IPR006680">
    <property type="entry name" value="Amidohydro-rel"/>
</dbReference>
<evidence type="ECO:0000259" key="1">
    <source>
        <dbReference type="Pfam" id="PF01979"/>
    </source>
</evidence>
<dbReference type="Gene3D" id="3.40.50.10910">
    <property type="entry name" value="Amidohydrolase"/>
    <property type="match status" value="1"/>
</dbReference>
<keyword evidence="3" id="KW-0378">Hydrolase</keyword>
<sequence length="629" mass="66861">MTKPSTLWVLAPLLGALACDKPSEAPKDSGPALPYRVEGPALVFDDVRVFDGERDLGIQDVVVEGETIRHVGEALLPEAPEAAGVQRIDGKAGAMTLMPGLIDAHVHVTSAADLQRAMVLGVTTELDQFMSERSMTMIKRQQAKGRLLDHADLRSAGVCATPPGGHGTEYGVEIPTVSSVGEVEGWTRDRVDAGVDWIKIIYDDGHAVGRPFAVLDEATLTALIEAAHAAGLRAVVHVSDLEAARTALSAGADGLAHLFFDAEADQAFLDLAVERQAFVTDTLAVMHMACADPHIVALLEDEALLELADPQRVIAMREGVRGMAGSGLDCGALDANLRRLHEAGVDLLASTDAPNFGLEHGLGMHVELALWVQAGLEPIAALRSATEVPARRFGLDDRGRVQAGLRADLVLVEGDPLADIAAARAVVGVWKAGHAVDLDARREAVAERRATLRAFQEAPPPPGSESGLVSDFEDDGDRDGLNARFGAWSPSTDQLMGGSSTVTLRRMKGAEGSMGALDMRGEVVQPEGAPAWAGASWVIQKPANLSSFTKLSFWARGAPGRYAVMLFTQHRGGMGATQSFELGDDPEAWTRVELEFADFGVELWDATALFVGATKAGPLELRIDDLRFD</sequence>
<dbReference type="SUPFAM" id="SSF51556">
    <property type="entry name" value="Metallo-dependent hydrolases"/>
    <property type="match status" value="1"/>
</dbReference>
<dbReference type="Pfam" id="PF08547">
    <property type="entry name" value="CIA30"/>
    <property type="match status" value="1"/>
</dbReference>
<dbReference type="eggNOG" id="COG1228">
    <property type="taxonomic scope" value="Bacteria"/>
</dbReference>
<keyword evidence="4" id="KW-1185">Reference proteome</keyword>